<sequence length="74" mass="8036">MIDATPTDRAEAKALQVGNKDNQTTTAVTLGTARPLQLGQAYISDGLCRPQNGLCGNDHYLYLKRILFGLQTTI</sequence>
<evidence type="ECO:0000313" key="2">
    <source>
        <dbReference type="WBParaSite" id="Pan_g18034.t1"/>
    </source>
</evidence>
<dbReference type="Proteomes" id="UP000492821">
    <property type="component" value="Unassembled WGS sequence"/>
</dbReference>
<dbReference type="AlphaFoldDB" id="A0A7E4V8U3"/>
<reference evidence="2" key="2">
    <citation type="submission" date="2020-10" db="UniProtKB">
        <authorList>
            <consortium name="WormBaseParasite"/>
        </authorList>
    </citation>
    <scope>IDENTIFICATION</scope>
</reference>
<proteinExistence type="predicted"/>
<dbReference type="WBParaSite" id="Pan_g18034.t1">
    <property type="protein sequence ID" value="Pan_g18034.t1"/>
    <property type="gene ID" value="Pan_g18034"/>
</dbReference>
<organism evidence="1 2">
    <name type="scientific">Panagrellus redivivus</name>
    <name type="common">Microworm</name>
    <dbReference type="NCBI Taxonomy" id="6233"/>
    <lineage>
        <taxon>Eukaryota</taxon>
        <taxon>Metazoa</taxon>
        <taxon>Ecdysozoa</taxon>
        <taxon>Nematoda</taxon>
        <taxon>Chromadorea</taxon>
        <taxon>Rhabditida</taxon>
        <taxon>Tylenchina</taxon>
        <taxon>Panagrolaimomorpha</taxon>
        <taxon>Panagrolaimoidea</taxon>
        <taxon>Panagrolaimidae</taxon>
        <taxon>Panagrellus</taxon>
    </lineage>
</organism>
<name>A0A7E4V8U3_PANRE</name>
<keyword evidence="1" id="KW-1185">Reference proteome</keyword>
<accession>A0A7E4V8U3</accession>
<evidence type="ECO:0000313" key="1">
    <source>
        <dbReference type="Proteomes" id="UP000492821"/>
    </source>
</evidence>
<protein>
    <submittedName>
        <fullName evidence="2">C3H1-type domain-containing protein</fullName>
    </submittedName>
</protein>
<reference evidence="1" key="1">
    <citation type="journal article" date="2013" name="Genetics">
        <title>The draft genome and transcriptome of Panagrellus redivivus are shaped by the harsh demands of a free-living lifestyle.</title>
        <authorList>
            <person name="Srinivasan J."/>
            <person name="Dillman A.R."/>
            <person name="Macchietto M.G."/>
            <person name="Heikkinen L."/>
            <person name="Lakso M."/>
            <person name="Fracchia K.M."/>
            <person name="Antoshechkin I."/>
            <person name="Mortazavi A."/>
            <person name="Wong G."/>
            <person name="Sternberg P.W."/>
        </authorList>
    </citation>
    <scope>NUCLEOTIDE SEQUENCE [LARGE SCALE GENOMIC DNA]</scope>
    <source>
        <strain evidence="1">MT8872</strain>
    </source>
</reference>